<dbReference type="PANTHER" id="PTHR18034:SF4">
    <property type="entry name" value="NUCLEOLAR MIF4G DOMAIN-CONTAINING PROTEIN 1"/>
    <property type="match status" value="1"/>
</dbReference>
<dbReference type="SMART" id="SM00054">
    <property type="entry name" value="EFh"/>
    <property type="match status" value="2"/>
</dbReference>
<dbReference type="Pfam" id="PF02854">
    <property type="entry name" value="MIF4G"/>
    <property type="match status" value="1"/>
</dbReference>
<evidence type="ECO:0000256" key="3">
    <source>
        <dbReference type="ARBA" id="ARBA00022723"/>
    </source>
</evidence>
<keyword evidence="3" id="KW-0479">Metal-binding</keyword>
<sequence>MNTVKHFKLTQSEKRLLRQEKMNHKDRRKAAKLKKKMRHLAYTSKMSYEEVCKEANTKKKATSERPKVLPTKTKSTALEKRSLKEEKRREKQRLLHKELLENDNREIKKYEKLLKLKKKKNNALPKSFSIDGLDCMNDMLCIKVTLKSIGIIDLLELCMGNKPYTDGSSGDFTRDTKDLIGDGEEVLSEEEEMNSEDEDGEDLEEEMEEERNSENAEFANTERENIYGDQSTSELQCALKHEMLDETFASPEEQAMAERVEKILKRFINKLSESNVLVSSREVMELFRTNPQHVVKRVFTEVILDACFTAFRLPDRLLITISVLVAILHSTLSSNFSAYFVEMLVQKLEEKRTDENEQEIESNALQNGYLLVAYLCAMKASVTSHKLLMDIFNSLMQSGRCLDLQLLVPLVKNLGFVLRKACPSDLKDFVMSAIAKMEKHGSESSRAEAFTNILMIDLNAIKNNNASKICHYDPDLIDHFTKLLRSCLSGKTPEMPLAFGLMDILEASTKGRWWIVGSSYVVPVAGASKSGDLNQFNYSEDLLRLAKKNRMNTDLKRNIFCCILSAEDYLNAFEKLLKLNLSDKQEREIIHILFVCCLNEKTFNPFYGYLVQKFCSYNAKFVLTTQFALWDKLKILKTLKKTQIQNLSSLIAHLFGSLALPISVLKVINFVEIEETMTDFLKRLFTKFLNGFSTDVLRVVFGKLMKKSNEYHYLREGIRLFIVHFLLTEHEDEEKKEFKRKIRFFIFTLKMAINVATTVAEPCNECKWIDLIIMASRAKMGKGKKRAHRATSNVFAMFTQSQIQEFKEAFNMIDQNRNGFIDKADLLDMYASLGKEVGDEFIDEMINEAPGAINFTMFLTMFGEKMTGTDPEDVIRNAFQCFDEEGTGSISEHDLRTLLTTMGDRYTDDQVEELFKDAPIKDGMFNYVEFARMLKHGSEEKDESTITSFDGVAFEQIFSMIRHHMSQKESSDSRWFKSSKRNEGLEDGEFMPRR</sequence>
<dbReference type="Pfam" id="PF02847">
    <property type="entry name" value="MA3"/>
    <property type="match status" value="1"/>
</dbReference>
<keyword evidence="5" id="KW-0106">Calcium</keyword>
<evidence type="ECO:0000256" key="4">
    <source>
        <dbReference type="ARBA" id="ARBA00022737"/>
    </source>
</evidence>
<dbReference type="InterPro" id="IPR016024">
    <property type="entry name" value="ARM-type_fold"/>
</dbReference>
<dbReference type="SUPFAM" id="SSF47473">
    <property type="entry name" value="EF-hand"/>
    <property type="match status" value="1"/>
</dbReference>
<dbReference type="PROSITE" id="PS51366">
    <property type="entry name" value="MI"/>
    <property type="match status" value="1"/>
</dbReference>
<feature type="compositionally biased region" description="Acidic residues" evidence="8">
    <location>
        <begin position="186"/>
        <end position="209"/>
    </location>
</feature>
<comment type="caution">
    <text evidence="11">The sequence shown here is derived from an EMBL/GenBank/DDBJ whole genome shotgun (WGS) entry which is preliminary data.</text>
</comment>
<gene>
    <name evidence="11" type="primary">mlc-4</name>
    <name evidence="11" type="ORF">T03_716</name>
</gene>
<feature type="domain" description="EF-hand" evidence="9">
    <location>
        <begin position="870"/>
        <end position="905"/>
    </location>
</feature>
<dbReference type="InterPro" id="IPR050781">
    <property type="entry name" value="CWC22_splicing_factor"/>
</dbReference>
<dbReference type="InterPro" id="IPR018247">
    <property type="entry name" value="EF_Hand_1_Ca_BS"/>
</dbReference>
<dbReference type="GO" id="GO:0002119">
    <property type="term" value="P:nematode larval development"/>
    <property type="evidence" value="ECO:0007669"/>
    <property type="project" value="UniProtKB-ARBA"/>
</dbReference>
<evidence type="ECO:0000259" key="10">
    <source>
        <dbReference type="PROSITE" id="PS51366"/>
    </source>
</evidence>
<dbReference type="Proteomes" id="UP000054653">
    <property type="component" value="Unassembled WGS sequence"/>
</dbReference>
<evidence type="ECO:0000313" key="11">
    <source>
        <dbReference type="EMBL" id="KRY50511.1"/>
    </source>
</evidence>
<dbReference type="SMART" id="SM00544">
    <property type="entry name" value="MA3"/>
    <property type="match status" value="1"/>
</dbReference>
<feature type="compositionally biased region" description="Basic and acidic residues" evidence="8">
    <location>
        <begin position="56"/>
        <end position="67"/>
    </location>
</feature>
<dbReference type="SUPFAM" id="SSF48371">
    <property type="entry name" value="ARM repeat"/>
    <property type="match status" value="1"/>
</dbReference>
<evidence type="ECO:0000259" key="9">
    <source>
        <dbReference type="PROSITE" id="PS50222"/>
    </source>
</evidence>
<comment type="similarity">
    <text evidence="2">Belongs to the CWC22 family.</text>
</comment>
<proteinExistence type="inferred from homology"/>
<dbReference type="GO" id="GO:0003723">
    <property type="term" value="F:RNA binding"/>
    <property type="evidence" value="ECO:0007669"/>
    <property type="project" value="InterPro"/>
</dbReference>
<dbReference type="Pfam" id="PF13405">
    <property type="entry name" value="EF-hand_6"/>
    <property type="match status" value="1"/>
</dbReference>
<comment type="subunit">
    <text evidence="7">Myosin is a hexamer of 2 heavy chains and 4 light chains (two regulatory light chains and two essential light chains).</text>
</comment>
<feature type="domain" description="MI" evidence="10">
    <location>
        <begin position="554"/>
        <end position="670"/>
    </location>
</feature>
<feature type="region of interest" description="Disordered" evidence="8">
    <location>
        <begin position="56"/>
        <end position="90"/>
    </location>
</feature>
<comment type="subcellular location">
    <subcellularLocation>
        <location evidence="1">Nucleus</location>
        <location evidence="1">Nucleolus</location>
    </subcellularLocation>
</comment>
<evidence type="ECO:0000256" key="2">
    <source>
        <dbReference type="ARBA" id="ARBA00006856"/>
    </source>
</evidence>
<feature type="domain" description="EF-hand" evidence="9">
    <location>
        <begin position="801"/>
        <end position="836"/>
    </location>
</feature>
<dbReference type="PROSITE" id="PS00018">
    <property type="entry name" value="EF_HAND_1"/>
    <property type="match status" value="1"/>
</dbReference>
<keyword evidence="4" id="KW-0677">Repeat</keyword>
<evidence type="ECO:0000256" key="7">
    <source>
        <dbReference type="ARBA" id="ARBA00062955"/>
    </source>
</evidence>
<evidence type="ECO:0000256" key="5">
    <source>
        <dbReference type="ARBA" id="ARBA00022837"/>
    </source>
</evidence>
<dbReference type="PROSITE" id="PS50222">
    <property type="entry name" value="EF_HAND_2"/>
    <property type="match status" value="2"/>
</dbReference>
<keyword evidence="12" id="KW-1185">Reference proteome</keyword>
<dbReference type="Gene3D" id="1.25.40.180">
    <property type="match status" value="1"/>
</dbReference>
<dbReference type="InterPro" id="IPR003890">
    <property type="entry name" value="MIF4G-like_typ-3"/>
</dbReference>
<dbReference type="FunFam" id="1.10.238.10:FF:000007">
    <property type="entry name" value="Putative myosin regulatory light chain sqh"/>
    <property type="match status" value="1"/>
</dbReference>
<feature type="region of interest" description="Disordered" evidence="8">
    <location>
        <begin position="186"/>
        <end position="217"/>
    </location>
</feature>
<dbReference type="OrthoDB" id="10260961at2759"/>
<dbReference type="GO" id="GO:0042274">
    <property type="term" value="P:ribosomal small subunit biogenesis"/>
    <property type="evidence" value="ECO:0007669"/>
    <property type="project" value="TreeGrafter"/>
</dbReference>
<reference evidence="11 12" key="1">
    <citation type="submission" date="2015-01" db="EMBL/GenBank/DDBJ databases">
        <title>Evolution of Trichinella species and genotypes.</title>
        <authorList>
            <person name="Korhonen P.K."/>
            <person name="Edoardo P."/>
            <person name="Giuseppe L.R."/>
            <person name="Gasser R.B."/>
        </authorList>
    </citation>
    <scope>NUCLEOTIDE SEQUENCE [LARGE SCALE GENOMIC DNA]</scope>
    <source>
        <strain evidence="11">ISS120</strain>
    </source>
</reference>
<evidence type="ECO:0000256" key="1">
    <source>
        <dbReference type="ARBA" id="ARBA00004604"/>
    </source>
</evidence>
<dbReference type="EMBL" id="JYDI01000148">
    <property type="protein sequence ID" value="KRY50511.1"/>
    <property type="molecule type" value="Genomic_DNA"/>
</dbReference>
<dbReference type="AlphaFoldDB" id="A0A0V1CMM7"/>
<organism evidence="11 12">
    <name type="scientific">Trichinella britovi</name>
    <name type="common">Parasitic roundworm</name>
    <dbReference type="NCBI Taxonomy" id="45882"/>
    <lineage>
        <taxon>Eukaryota</taxon>
        <taxon>Metazoa</taxon>
        <taxon>Ecdysozoa</taxon>
        <taxon>Nematoda</taxon>
        <taxon>Enoplea</taxon>
        <taxon>Dorylaimia</taxon>
        <taxon>Trichinellida</taxon>
        <taxon>Trichinellidae</taxon>
        <taxon>Trichinella</taxon>
    </lineage>
</organism>
<feature type="compositionally biased region" description="Basic and acidic residues" evidence="8">
    <location>
        <begin position="77"/>
        <end position="90"/>
    </location>
</feature>
<evidence type="ECO:0000313" key="12">
    <source>
        <dbReference type="Proteomes" id="UP000054653"/>
    </source>
</evidence>
<evidence type="ECO:0000256" key="6">
    <source>
        <dbReference type="ARBA" id="ARBA00023242"/>
    </source>
</evidence>
<protein>
    <submittedName>
        <fullName evidence="11">Nucleolar MIF4G domain-containing protein 1</fullName>
    </submittedName>
</protein>
<dbReference type="GO" id="GO:0005509">
    <property type="term" value="F:calcium ion binding"/>
    <property type="evidence" value="ECO:0007669"/>
    <property type="project" value="InterPro"/>
</dbReference>
<keyword evidence="6" id="KW-0539">Nucleus</keyword>
<dbReference type="InterPro" id="IPR011992">
    <property type="entry name" value="EF-hand-dom_pair"/>
</dbReference>
<dbReference type="SMART" id="SM00543">
    <property type="entry name" value="MIF4G"/>
    <property type="match status" value="1"/>
</dbReference>
<dbReference type="Gene3D" id="1.10.238.10">
    <property type="entry name" value="EF-hand"/>
    <property type="match status" value="2"/>
</dbReference>
<dbReference type="InterPro" id="IPR003891">
    <property type="entry name" value="Initiation_fac_eIF4g_MI"/>
</dbReference>
<dbReference type="Pfam" id="PF13499">
    <property type="entry name" value="EF-hand_7"/>
    <property type="match status" value="1"/>
</dbReference>
<evidence type="ECO:0000256" key="8">
    <source>
        <dbReference type="SAM" id="MobiDB-lite"/>
    </source>
</evidence>
<dbReference type="InterPro" id="IPR002048">
    <property type="entry name" value="EF_hand_dom"/>
</dbReference>
<name>A0A0V1CMM7_TRIBR</name>
<dbReference type="PANTHER" id="PTHR18034">
    <property type="entry name" value="CELL CYCLE CONTROL PROTEIN CWF22-RELATED"/>
    <property type="match status" value="1"/>
</dbReference>
<dbReference type="STRING" id="45882.A0A0V1CMM7"/>
<dbReference type="CDD" id="cd00051">
    <property type="entry name" value="EFh"/>
    <property type="match status" value="2"/>
</dbReference>
<accession>A0A0V1CMM7</accession>
<dbReference type="GO" id="GO:0005730">
    <property type="term" value="C:nucleolus"/>
    <property type="evidence" value="ECO:0007669"/>
    <property type="project" value="UniProtKB-SubCell"/>
</dbReference>